<keyword evidence="2" id="KW-0472">Membrane</keyword>
<reference evidence="3 4" key="1">
    <citation type="submission" date="2018-10" db="EMBL/GenBank/DDBJ databases">
        <title>Isolation, diversity and antifungal activity of actinobacteria from wheat.</title>
        <authorList>
            <person name="Han C."/>
        </authorList>
    </citation>
    <scope>NUCLEOTIDE SEQUENCE [LARGE SCALE GENOMIC DNA]</scope>
    <source>
        <strain evidence="3 4">NEAU-YY642</strain>
    </source>
</reference>
<dbReference type="Proteomes" id="UP000278673">
    <property type="component" value="Unassembled WGS sequence"/>
</dbReference>
<keyword evidence="2" id="KW-1133">Transmembrane helix</keyword>
<evidence type="ECO:0000256" key="1">
    <source>
        <dbReference type="SAM" id="MobiDB-lite"/>
    </source>
</evidence>
<feature type="transmembrane region" description="Helical" evidence="2">
    <location>
        <begin position="55"/>
        <end position="72"/>
    </location>
</feature>
<feature type="compositionally biased region" description="Polar residues" evidence="1">
    <location>
        <begin position="9"/>
        <end position="22"/>
    </location>
</feature>
<comment type="caution">
    <text evidence="3">The sequence shown here is derived from an EMBL/GenBank/DDBJ whole genome shotgun (WGS) entry which is preliminary data.</text>
</comment>
<evidence type="ECO:0000313" key="3">
    <source>
        <dbReference type="EMBL" id="RMI33880.1"/>
    </source>
</evidence>
<feature type="region of interest" description="Disordered" evidence="1">
    <location>
        <begin position="1"/>
        <end position="23"/>
    </location>
</feature>
<accession>A0A3M2LAZ6</accession>
<evidence type="ECO:0000313" key="4">
    <source>
        <dbReference type="Proteomes" id="UP000278673"/>
    </source>
</evidence>
<gene>
    <name evidence="3" type="ORF">EBN88_23945</name>
</gene>
<protein>
    <submittedName>
        <fullName evidence="3">Uncharacterized protein</fullName>
    </submittedName>
</protein>
<evidence type="ECO:0000256" key="2">
    <source>
        <dbReference type="SAM" id="Phobius"/>
    </source>
</evidence>
<keyword evidence="2" id="KW-0812">Transmembrane</keyword>
<feature type="transmembrane region" description="Helical" evidence="2">
    <location>
        <begin position="29"/>
        <end position="49"/>
    </location>
</feature>
<sequence>METAYAAGVTSTQQQGTRQGLTPRQARRLRMGIAAVAMAVMAVVLVVRLGDGSSLQSIGLYGTAFVLSGAVIEMSRRGRTRLGMAVLVAGFALVLGLDWYLPGV</sequence>
<dbReference type="AlphaFoldDB" id="A0A3M2LAZ6"/>
<dbReference type="EMBL" id="RFFJ01000180">
    <property type="protein sequence ID" value="RMI33880.1"/>
    <property type="molecule type" value="Genomic_DNA"/>
</dbReference>
<name>A0A3M2LAZ6_9ACTN</name>
<keyword evidence="4" id="KW-1185">Reference proteome</keyword>
<organism evidence="3 4">
    <name type="scientific">Streptomyces triticirhizae</name>
    <dbReference type="NCBI Taxonomy" id="2483353"/>
    <lineage>
        <taxon>Bacteria</taxon>
        <taxon>Bacillati</taxon>
        <taxon>Actinomycetota</taxon>
        <taxon>Actinomycetes</taxon>
        <taxon>Kitasatosporales</taxon>
        <taxon>Streptomycetaceae</taxon>
        <taxon>Streptomyces</taxon>
    </lineage>
</organism>
<feature type="transmembrane region" description="Helical" evidence="2">
    <location>
        <begin position="84"/>
        <end position="101"/>
    </location>
</feature>
<proteinExistence type="predicted"/>